<proteinExistence type="predicted"/>
<reference evidence="3 4" key="1">
    <citation type="submission" date="2015-01" db="EMBL/GenBank/DDBJ databases">
        <title>The Genome Sequence of Exophiala spinifera CBS89968.</title>
        <authorList>
            <consortium name="The Broad Institute Genomics Platform"/>
            <person name="Cuomo C."/>
            <person name="de Hoog S."/>
            <person name="Gorbushina A."/>
            <person name="Stielow B."/>
            <person name="Teixiera M."/>
            <person name="Abouelleil A."/>
            <person name="Chapman S.B."/>
            <person name="Priest M."/>
            <person name="Young S.K."/>
            <person name="Wortman J."/>
            <person name="Nusbaum C."/>
            <person name="Birren B."/>
        </authorList>
    </citation>
    <scope>NUCLEOTIDE SEQUENCE [LARGE SCALE GENOMIC DNA]</scope>
    <source>
        <strain evidence="3 4">CBS 89968</strain>
    </source>
</reference>
<evidence type="ECO:0000256" key="2">
    <source>
        <dbReference type="SAM" id="SignalP"/>
    </source>
</evidence>
<name>A0A0D2BPP3_9EURO</name>
<dbReference type="STRING" id="91928.A0A0D2BPP3"/>
<feature type="region of interest" description="Disordered" evidence="1">
    <location>
        <begin position="211"/>
        <end position="238"/>
    </location>
</feature>
<evidence type="ECO:0000313" key="4">
    <source>
        <dbReference type="Proteomes" id="UP000053328"/>
    </source>
</evidence>
<keyword evidence="4" id="KW-1185">Reference proteome</keyword>
<dbReference type="RefSeq" id="XP_016240706.1">
    <property type="nucleotide sequence ID" value="XM_016375430.1"/>
</dbReference>
<protein>
    <submittedName>
        <fullName evidence="3">Uncharacterized protein</fullName>
    </submittedName>
</protein>
<dbReference type="AlphaFoldDB" id="A0A0D2BPP3"/>
<dbReference type="EMBL" id="KN847492">
    <property type="protein sequence ID" value="KIW20490.1"/>
    <property type="molecule type" value="Genomic_DNA"/>
</dbReference>
<feature type="chain" id="PRO_5002239150" evidence="2">
    <location>
        <begin position="30"/>
        <end position="685"/>
    </location>
</feature>
<dbReference type="Proteomes" id="UP000053328">
    <property type="component" value="Unassembled WGS sequence"/>
</dbReference>
<keyword evidence="2" id="KW-0732">Signal</keyword>
<gene>
    <name evidence="3" type="ORF">PV08_01065</name>
</gene>
<feature type="signal peptide" evidence="2">
    <location>
        <begin position="1"/>
        <end position="29"/>
    </location>
</feature>
<evidence type="ECO:0000313" key="3">
    <source>
        <dbReference type="EMBL" id="KIW20490.1"/>
    </source>
</evidence>
<accession>A0A0D2BPP3</accession>
<dbReference type="GeneID" id="27328148"/>
<organism evidence="3 4">
    <name type="scientific">Exophiala spinifera</name>
    <dbReference type="NCBI Taxonomy" id="91928"/>
    <lineage>
        <taxon>Eukaryota</taxon>
        <taxon>Fungi</taxon>
        <taxon>Dikarya</taxon>
        <taxon>Ascomycota</taxon>
        <taxon>Pezizomycotina</taxon>
        <taxon>Eurotiomycetes</taxon>
        <taxon>Chaetothyriomycetidae</taxon>
        <taxon>Chaetothyriales</taxon>
        <taxon>Herpotrichiellaceae</taxon>
        <taxon>Exophiala</taxon>
    </lineage>
</organism>
<evidence type="ECO:0000256" key="1">
    <source>
        <dbReference type="SAM" id="MobiDB-lite"/>
    </source>
</evidence>
<dbReference type="HOGENOM" id="CLU_028974_0_0_1"/>
<sequence length="685" mass="76472">MFRHPSLRRWLQLILTLGLLSVLAHVVRRWDVSHHTDFGLAGMFQFPREDQSTHFTTVDTTAFQGPSPDHRQYLTPPRPIQPAHPLVRTLAACPNASTGGTFNAITRHIRFPNGLYNITFTPPDTLHDHGMRFFNPAILPLPYWSSDSPDAHGAKYVLISRLVTTGLHQESHVCLADICVPSSPSTTEAANHHPPSSPADDHYTSALHQTVPIRPRGPSQGSLSPDDTRPCTDSDTTLLGPRGGLRCVMAPVKINIPPTPAEQCEGAWSAFPDLPGFHDPRAFWSGKGEPLILVNSASRYGCAGLWMVDLRTIFPDLEKVLNRGGKRMMGQAMSYPHLTEITRNPRHSRSSVEKNWVLWFPERDDAYVQYELLGKPQNGRKNDISTFADADKESGININSTKLNSNTNAKINERLKNGTLDARNFDSARTQQGRGRSFAKLIGSGLTSTNLTHTDEMPCFGPEDVVDSLGNHGHWHQGSNSLRLILCTRVQVRRGECAEDVAVEEGRSVHIAIVHRKFTNDMKLPMRYERYVVVWESRAPFQLLAVSRWPLLMSNERAHPWTAEQNWPDENIGWNASGPSMWAHKRTQARKSSDGPVTEALQSSAYFMYTPSLAWAWRPRSTSIVAGPEDDVDVETMSELGTGYLGDDLIVGIGLDDVDQAFARIKVDDLLHCMRICPGVRFDKK</sequence>
<dbReference type="VEuPathDB" id="FungiDB:PV08_01065"/>
<dbReference type="OrthoDB" id="10262656at2759"/>